<accession>A5I3U6</accession>
<dbReference type="InterPro" id="IPR043128">
    <property type="entry name" value="Rev_trsase/Diguanyl_cyclase"/>
</dbReference>
<dbReference type="InterPro" id="IPR054767">
    <property type="entry name" value="Cas10-Cmr2_palm2"/>
</dbReference>
<evidence type="ECO:0000256" key="2">
    <source>
        <dbReference type="ARBA" id="ARBA00023118"/>
    </source>
</evidence>
<keyword evidence="6" id="KW-1185">Reference proteome</keyword>
<evidence type="ECO:0000256" key="3">
    <source>
        <dbReference type="SAM" id="Coils"/>
    </source>
</evidence>
<dbReference type="InterPro" id="IPR000160">
    <property type="entry name" value="GGDEF_dom"/>
</dbReference>
<name>A5I3U6_CLOBH</name>
<reference evidence="5 6" key="1">
    <citation type="journal article" date="2007" name="Genome Res.">
        <title>Genome sequence of a proteolytic (Group I) Clostridium botulinum strain Hall A and comparative analysis of the clostridial genomes.</title>
        <authorList>
            <person name="Sebaihia M."/>
            <person name="Peck M.W."/>
            <person name="Minton N.P."/>
            <person name="Thomson N.R."/>
            <person name="Holden M.T.G."/>
            <person name="Mitchell W.J."/>
            <person name="Carter A.T."/>
            <person name="Bentley S.D."/>
            <person name="Mason D.R."/>
            <person name="Crossman L."/>
            <person name="Paul C.J."/>
            <person name="Ivens A."/>
            <person name="Wells-Bennik M.H.J."/>
            <person name="Davis I.J."/>
            <person name="Cerdeno-Tarraga A.M."/>
            <person name="Churcher C."/>
            <person name="Quail M.A."/>
            <person name="Chillingworth T."/>
            <person name="Feltwell T."/>
            <person name="Fraser A."/>
            <person name="Goodhead I."/>
            <person name="Hance Z."/>
            <person name="Jagels K."/>
            <person name="Larke N."/>
            <person name="Maddison M."/>
            <person name="Moule S."/>
            <person name="Mungall K."/>
            <person name="Norbertczak H."/>
            <person name="Rabbinowitsch E."/>
            <person name="Sanders M."/>
            <person name="Simmonds M."/>
            <person name="White B."/>
            <person name="Whithead S."/>
            <person name="Parkhill J."/>
        </authorList>
    </citation>
    <scope>NUCLEOTIDE SEQUENCE [LARGE SCALE GENOMIC DNA]</scope>
    <source>
        <strain evidence="6">Hall / ATCC 3502 / NCTC 13319 / Type A [Sanger]</strain>
    </source>
</reference>
<dbReference type="KEGG" id="cbo:CBO2175"/>
<dbReference type="PATRIC" id="fig|413999.7.peg.2143"/>
<dbReference type="KEGG" id="cbh:CLC_2117"/>
<dbReference type="Gene3D" id="3.30.70.270">
    <property type="match status" value="1"/>
</dbReference>
<evidence type="ECO:0000256" key="1">
    <source>
        <dbReference type="ARBA" id="ARBA00022741"/>
    </source>
</evidence>
<evidence type="ECO:0000313" key="5">
    <source>
        <dbReference type="EMBL" id="CAL83716.1"/>
    </source>
</evidence>
<feature type="coiled-coil region" evidence="3">
    <location>
        <begin position="47"/>
        <end position="103"/>
    </location>
</feature>
<dbReference type="GO" id="GO:0051607">
    <property type="term" value="P:defense response to virus"/>
    <property type="evidence" value="ECO:0007669"/>
    <property type="project" value="UniProtKB-KW"/>
</dbReference>
<dbReference type="AlphaFoldDB" id="A5I3U6"/>
<keyword evidence="3" id="KW-0175">Coiled coil</keyword>
<dbReference type="RefSeq" id="WP_011986674.1">
    <property type="nucleotide sequence ID" value="NC_009698.1"/>
</dbReference>
<keyword evidence="2" id="KW-0051">Antiviral defense</keyword>
<accession>A7G598</accession>
<dbReference type="PROSITE" id="PS50887">
    <property type="entry name" value="GGDEF"/>
    <property type="match status" value="1"/>
</dbReference>
<dbReference type="EMBL" id="AM412317">
    <property type="protein sequence ID" value="CAL83716.1"/>
    <property type="molecule type" value="Genomic_DNA"/>
</dbReference>
<dbReference type="GO" id="GO:0000166">
    <property type="term" value="F:nucleotide binding"/>
    <property type="evidence" value="ECO:0007669"/>
    <property type="project" value="UniProtKB-KW"/>
</dbReference>
<dbReference type="HOGENOM" id="CLU_515472_0_0_9"/>
<dbReference type="InterPro" id="IPR024615">
    <property type="entry name" value="CRISPR-assoc_Cmr2_N"/>
</dbReference>
<dbReference type="Proteomes" id="UP000001986">
    <property type="component" value="Chromosome"/>
</dbReference>
<dbReference type="InterPro" id="IPR013407">
    <property type="entry name" value="CRISPR-assoc_prot_Cmr2"/>
</dbReference>
<evidence type="ECO:0000313" key="6">
    <source>
        <dbReference type="Proteomes" id="UP000001986"/>
    </source>
</evidence>
<dbReference type="GeneID" id="5186430"/>
<dbReference type="NCBIfam" id="TIGR02577">
    <property type="entry name" value="cas_TM1794_Cmr2"/>
    <property type="match status" value="1"/>
</dbReference>
<sequence length="570" mass="66763">MTKNKKSYIGLTIGPIVETIGNAKQTGELWASSYLFSYIMKNIIKTLIVKDREVNKDREQNEKLENRFILPCIDDILNKLSKNEMEQKSIQKIENNTDKAEQEVGLFHDRFIFQSENGEFDLVKESINEVIDGIVTGIENHDVCKDKSREEIKSDIEDFLKIYYLEIDIDLNQEEKENKLSSENNIIFKVNRALDALELREKILGNNGVENNYILQTLNNKQLKEQDFKKHFLSKDAYGENGKDGDYPSLFKIALDETYNNEFPNEDEKIKEELKQMGERKRLKANEYVAIVQADGDSMGRVIEKFKIHNDRENIYVDYKDFSSKLLEYDKNSHEKIKKYGGFTIYAGGDDLLFIAPVITKNKNNIFQLIDALSGLFDNEFKHEEEKPTTSFGIAIVHHKFPLYYALDEARDLLFNKAKNYKFNGEEKNAIAFKVIKSSGQSFETVVGKKSESYKQFKELFKNVSNSLNGKDRKIKNYLKAIHFKIKRDKVILNKIGKNEELLENYFKNNFDEKFHENGDIKKYINYLIKFIYLIYGETKTDEDKNKCIEQIYTYLRFIKFMDEDINLDN</sequence>
<keyword evidence="1" id="KW-0547">Nucleotide-binding</keyword>
<evidence type="ECO:0000259" key="4">
    <source>
        <dbReference type="PROSITE" id="PS50887"/>
    </source>
</evidence>
<dbReference type="Pfam" id="PF12469">
    <property type="entry name" value="Cmr2_N"/>
    <property type="match status" value="1"/>
</dbReference>
<dbReference type="Pfam" id="PF22335">
    <property type="entry name" value="Cas10-Cmr2_palm2"/>
    <property type="match status" value="1"/>
</dbReference>
<proteinExistence type="predicted"/>
<gene>
    <name evidence="5" type="ordered locus">CBO2175</name>
</gene>
<organism evidence="5 6">
    <name type="scientific">Clostridium botulinum (strain Hall / ATCC 3502 / NCTC 13319 / Type A)</name>
    <dbReference type="NCBI Taxonomy" id="441771"/>
    <lineage>
        <taxon>Bacteria</taxon>
        <taxon>Bacillati</taxon>
        <taxon>Bacillota</taxon>
        <taxon>Clostridia</taxon>
        <taxon>Eubacteriales</taxon>
        <taxon>Clostridiaceae</taxon>
        <taxon>Clostridium</taxon>
    </lineage>
</organism>
<protein>
    <recommendedName>
        <fullName evidence="4">GGDEF domain-containing protein</fullName>
    </recommendedName>
</protein>
<feature type="domain" description="GGDEF" evidence="4">
    <location>
        <begin position="287"/>
        <end position="434"/>
    </location>
</feature>